<evidence type="ECO:0000256" key="1">
    <source>
        <dbReference type="ARBA" id="ARBA00010617"/>
    </source>
</evidence>
<keyword evidence="4" id="KW-1133">Transmembrane helix</keyword>
<dbReference type="ExpressionAtlas" id="M8CVT9">
    <property type="expression patterns" value="baseline"/>
</dbReference>
<dbReference type="PANTHER" id="PTHR47955:SF11">
    <property type="entry name" value="4-HYDROXYPHENYLACETALDEHYDE OXIME MONOOXYGENASE"/>
    <property type="match status" value="1"/>
</dbReference>
<dbReference type="GO" id="GO:0005506">
    <property type="term" value="F:iron ion binding"/>
    <property type="evidence" value="ECO:0007669"/>
    <property type="project" value="InterPro"/>
</dbReference>
<dbReference type="SUPFAM" id="SSF48264">
    <property type="entry name" value="Cytochrome P450"/>
    <property type="match status" value="1"/>
</dbReference>
<dbReference type="InterPro" id="IPR001128">
    <property type="entry name" value="Cyt_P450"/>
</dbReference>
<dbReference type="Gene3D" id="1.10.630.10">
    <property type="entry name" value="Cytochrome P450"/>
    <property type="match status" value="2"/>
</dbReference>
<dbReference type="GO" id="GO:0020037">
    <property type="term" value="F:heme binding"/>
    <property type="evidence" value="ECO:0007669"/>
    <property type="project" value="InterPro"/>
</dbReference>
<evidence type="ECO:0000256" key="2">
    <source>
        <dbReference type="ARBA" id="ARBA00022692"/>
    </source>
</evidence>
<evidence type="ECO:0000256" key="3">
    <source>
        <dbReference type="ARBA" id="ARBA00022723"/>
    </source>
</evidence>
<keyword evidence="5" id="KW-0408">Iron</keyword>
<sequence length="302" mass="33333">MEDVVYLVLALASLLVVLLARRWRRSSPDSEDKLRLPLGPWTLPVIGSMHHIAGALPHQAMRDLARRHGWPVMLLRLGEVPTLVGSSREGAREVMKTHDAAFATRPLSSTVRVLTNGGRDIIFAPYGEHWRQMRKIAVTELLTARRVLSFRAIREEEVGAMLRAVASAAGEGEAIDTRARRRVLGIDGIIAEHQQRMGTVDGDDEDLIDVLLRVQNDGSLQLPLDMDSIKAVIFDIFGAGSETSATTLEWIMAELVKNPKVMKRATAEVRRAFEAGGKVTTWLTCMDAPGVRHYKDAASCKG</sequence>
<dbReference type="InterPro" id="IPR002401">
    <property type="entry name" value="Cyt_P450_E_grp-I"/>
</dbReference>
<reference evidence="6" key="1">
    <citation type="submission" date="2015-06" db="UniProtKB">
        <authorList>
            <consortium name="EnsemblPlants"/>
        </authorList>
    </citation>
    <scope>IDENTIFICATION</scope>
</reference>
<organism evidence="6">
    <name type="scientific">Aegilops tauschii</name>
    <name type="common">Tausch's goatgrass</name>
    <name type="synonym">Aegilops squarrosa</name>
    <dbReference type="NCBI Taxonomy" id="37682"/>
    <lineage>
        <taxon>Eukaryota</taxon>
        <taxon>Viridiplantae</taxon>
        <taxon>Streptophyta</taxon>
        <taxon>Embryophyta</taxon>
        <taxon>Tracheophyta</taxon>
        <taxon>Spermatophyta</taxon>
        <taxon>Magnoliopsida</taxon>
        <taxon>Liliopsida</taxon>
        <taxon>Poales</taxon>
        <taxon>Poaceae</taxon>
        <taxon>BOP clade</taxon>
        <taxon>Pooideae</taxon>
        <taxon>Triticodae</taxon>
        <taxon>Triticeae</taxon>
        <taxon>Triticinae</taxon>
        <taxon>Aegilops</taxon>
    </lineage>
</organism>
<dbReference type="GO" id="GO:0016705">
    <property type="term" value="F:oxidoreductase activity, acting on paired donors, with incorporation or reduction of molecular oxygen"/>
    <property type="evidence" value="ECO:0007669"/>
    <property type="project" value="InterPro"/>
</dbReference>
<accession>M8CVT9</accession>
<dbReference type="PANTHER" id="PTHR47955">
    <property type="entry name" value="CYTOCHROME P450 FAMILY 71 PROTEIN"/>
    <property type="match status" value="1"/>
</dbReference>
<evidence type="ECO:0000313" key="6">
    <source>
        <dbReference type="EnsemblPlants" id="EMT27951"/>
    </source>
</evidence>
<keyword evidence="3" id="KW-0479">Metal-binding</keyword>
<dbReference type="AlphaFoldDB" id="M8CVT9"/>
<comment type="similarity">
    <text evidence="1">Belongs to the cytochrome P450 family.</text>
</comment>
<dbReference type="Pfam" id="PF00067">
    <property type="entry name" value="p450"/>
    <property type="match status" value="2"/>
</dbReference>
<evidence type="ECO:0000256" key="4">
    <source>
        <dbReference type="ARBA" id="ARBA00022989"/>
    </source>
</evidence>
<keyword evidence="4" id="KW-0472">Membrane</keyword>
<name>M8CVT9_AEGTA</name>
<protein>
    <submittedName>
        <fullName evidence="6">Cytochrome P450 71D6</fullName>
    </submittedName>
</protein>
<evidence type="ECO:0000256" key="5">
    <source>
        <dbReference type="ARBA" id="ARBA00023004"/>
    </source>
</evidence>
<dbReference type="EnsemblPlants" id="EMT27951">
    <property type="protein sequence ID" value="EMT27951"/>
    <property type="gene ID" value="F775_17491"/>
</dbReference>
<dbReference type="PRINTS" id="PR00463">
    <property type="entry name" value="EP450I"/>
</dbReference>
<dbReference type="GO" id="GO:0004497">
    <property type="term" value="F:monooxygenase activity"/>
    <property type="evidence" value="ECO:0007669"/>
    <property type="project" value="InterPro"/>
</dbReference>
<keyword evidence="2" id="KW-0812">Transmembrane</keyword>
<dbReference type="InterPro" id="IPR036396">
    <property type="entry name" value="Cyt_P450_sf"/>
</dbReference>
<proteinExistence type="inferred from homology"/>